<feature type="transmembrane region" description="Helical" evidence="7">
    <location>
        <begin position="207"/>
        <end position="225"/>
    </location>
</feature>
<evidence type="ECO:0000256" key="4">
    <source>
        <dbReference type="ARBA" id="ARBA00022692"/>
    </source>
</evidence>
<feature type="transmembrane region" description="Helical" evidence="7">
    <location>
        <begin position="25"/>
        <end position="47"/>
    </location>
</feature>
<proteinExistence type="inferred from homology"/>
<dbReference type="Proteomes" id="UP001055185">
    <property type="component" value="Unassembled WGS sequence"/>
</dbReference>
<evidence type="ECO:0000256" key="7">
    <source>
        <dbReference type="RuleBase" id="RU363032"/>
    </source>
</evidence>
<dbReference type="PROSITE" id="PS50928">
    <property type="entry name" value="ABC_TM1"/>
    <property type="match status" value="1"/>
</dbReference>
<dbReference type="GO" id="GO:0055085">
    <property type="term" value="P:transmembrane transport"/>
    <property type="evidence" value="ECO:0007669"/>
    <property type="project" value="InterPro"/>
</dbReference>
<keyword evidence="10" id="KW-1185">Reference proteome</keyword>
<comment type="caution">
    <text evidence="9">The sequence shown here is derived from an EMBL/GenBank/DDBJ whole genome shotgun (WGS) entry which is preliminary data.</text>
</comment>
<accession>A0AA37N706</accession>
<sequence length="287" mass="32085">MTKTMEAPAKAKTGKANHSTIQRRLIPAYIFLIIVSFLSVFPLLWMISAATNTSLDVARGKIMFGSYALENFKNLITQQNLWGAMKNSFVYSIVQTVASLFICSLAGFGFELYHDKGKDRLFGILLLAMMVPQVATMVPLFKMMSQMGLLNTVWGFILPSLSTPFLIMMFRQNSRNFPLDLMQAARIDGLSEIGIFFRMYVPIMRSTYAAAAVITFMNAWNAYLWPKVVLNQADAQTMPMLIANLSAGYSIDYGVLMMGVLFCSIPTMIVFFILQKQFAEGITGAVK</sequence>
<dbReference type="SUPFAM" id="SSF161098">
    <property type="entry name" value="MetI-like"/>
    <property type="match status" value="1"/>
</dbReference>
<evidence type="ECO:0000256" key="6">
    <source>
        <dbReference type="ARBA" id="ARBA00023136"/>
    </source>
</evidence>
<dbReference type="RefSeq" id="WP_373871968.1">
    <property type="nucleotide sequence ID" value="NZ_BQKV01000102.1"/>
</dbReference>
<evidence type="ECO:0000313" key="9">
    <source>
        <dbReference type="EMBL" id="GJN65653.1"/>
    </source>
</evidence>
<keyword evidence="5 7" id="KW-1133">Transmembrane helix</keyword>
<keyword evidence="6 7" id="KW-0472">Membrane</keyword>
<dbReference type="InterPro" id="IPR035906">
    <property type="entry name" value="MetI-like_sf"/>
</dbReference>
<comment type="similarity">
    <text evidence="7">Belongs to the binding-protein-dependent transport system permease family.</text>
</comment>
<evidence type="ECO:0000313" key="10">
    <source>
        <dbReference type="Proteomes" id="UP001055185"/>
    </source>
</evidence>
<keyword evidence="3" id="KW-1003">Cell membrane</keyword>
<dbReference type="AlphaFoldDB" id="A0AA37N706"/>
<name>A0AA37N706_9FIRM</name>
<protein>
    <submittedName>
        <fullName evidence="9">Lactose ABC transporter permease</fullName>
    </submittedName>
</protein>
<feature type="transmembrane region" description="Helical" evidence="7">
    <location>
        <begin position="253"/>
        <end position="274"/>
    </location>
</feature>
<feature type="transmembrane region" description="Helical" evidence="7">
    <location>
        <begin position="122"/>
        <end position="141"/>
    </location>
</feature>
<reference evidence="9" key="1">
    <citation type="journal article" date="2022" name="Int. J. Syst. Evol. Microbiol.">
        <title>Genome-based, phenotypic and chemotaxonomic classification of Faecalibacterium strains: proposal of three novel species Faecalibacterium duncaniae sp. nov., Faecalibacterium hattorii sp. nov. and Faecalibacterium gallinarum sp. nov. .</title>
        <authorList>
            <person name="Sakamoto M."/>
            <person name="Sakurai N."/>
            <person name="Tanno H."/>
            <person name="Iino T."/>
            <person name="Ohkuma M."/>
            <person name="Endo A."/>
        </authorList>
    </citation>
    <scope>NUCLEOTIDE SEQUENCE</scope>
    <source>
        <strain evidence="9">JCM 17207</strain>
    </source>
</reference>
<dbReference type="PANTHER" id="PTHR43744">
    <property type="entry name" value="ABC TRANSPORTER PERMEASE PROTEIN MG189-RELATED-RELATED"/>
    <property type="match status" value="1"/>
</dbReference>
<dbReference type="GO" id="GO:0005886">
    <property type="term" value="C:plasma membrane"/>
    <property type="evidence" value="ECO:0007669"/>
    <property type="project" value="UniProtKB-SubCell"/>
</dbReference>
<feature type="domain" description="ABC transmembrane type-1" evidence="8">
    <location>
        <begin position="85"/>
        <end position="274"/>
    </location>
</feature>
<keyword evidence="4 7" id="KW-0812">Transmembrane</keyword>
<feature type="transmembrane region" description="Helical" evidence="7">
    <location>
        <begin position="89"/>
        <end position="110"/>
    </location>
</feature>
<gene>
    <name evidence="9" type="primary">lacG2</name>
    <name evidence="9" type="ORF">JCM17207_22780</name>
</gene>
<feature type="transmembrane region" description="Helical" evidence="7">
    <location>
        <begin position="153"/>
        <end position="170"/>
    </location>
</feature>
<dbReference type="Gene3D" id="1.10.3720.10">
    <property type="entry name" value="MetI-like"/>
    <property type="match status" value="1"/>
</dbReference>
<evidence type="ECO:0000256" key="3">
    <source>
        <dbReference type="ARBA" id="ARBA00022475"/>
    </source>
</evidence>
<dbReference type="PANTHER" id="PTHR43744:SF2">
    <property type="entry name" value="ARABINOOLIGOSACCHARIDES TRANSPORT SYSTEM PERMEASE PROTEIN ARAQ"/>
    <property type="match status" value="1"/>
</dbReference>
<evidence type="ECO:0000256" key="1">
    <source>
        <dbReference type="ARBA" id="ARBA00004651"/>
    </source>
</evidence>
<keyword evidence="2 7" id="KW-0813">Transport</keyword>
<evidence type="ECO:0000256" key="2">
    <source>
        <dbReference type="ARBA" id="ARBA00022448"/>
    </source>
</evidence>
<evidence type="ECO:0000259" key="8">
    <source>
        <dbReference type="PROSITE" id="PS50928"/>
    </source>
</evidence>
<comment type="subcellular location">
    <subcellularLocation>
        <location evidence="1 7">Cell membrane</location>
        <topology evidence="1 7">Multi-pass membrane protein</topology>
    </subcellularLocation>
</comment>
<dbReference type="CDD" id="cd06261">
    <property type="entry name" value="TM_PBP2"/>
    <property type="match status" value="1"/>
</dbReference>
<dbReference type="Pfam" id="PF00528">
    <property type="entry name" value="BPD_transp_1"/>
    <property type="match status" value="1"/>
</dbReference>
<evidence type="ECO:0000256" key="5">
    <source>
        <dbReference type="ARBA" id="ARBA00022989"/>
    </source>
</evidence>
<dbReference type="InterPro" id="IPR000515">
    <property type="entry name" value="MetI-like"/>
</dbReference>
<dbReference type="EMBL" id="BQKV01000102">
    <property type="protein sequence ID" value="GJN65653.1"/>
    <property type="molecule type" value="Genomic_DNA"/>
</dbReference>
<organism evidence="9 10">
    <name type="scientific">Faecalibacterium gallinarum</name>
    <dbReference type="NCBI Taxonomy" id="2903556"/>
    <lineage>
        <taxon>Bacteria</taxon>
        <taxon>Bacillati</taxon>
        <taxon>Bacillota</taxon>
        <taxon>Clostridia</taxon>
        <taxon>Eubacteriales</taxon>
        <taxon>Oscillospiraceae</taxon>
        <taxon>Faecalibacterium</taxon>
    </lineage>
</organism>